<feature type="signal peptide" evidence="1">
    <location>
        <begin position="1"/>
        <end position="23"/>
    </location>
</feature>
<protein>
    <recommendedName>
        <fullName evidence="5">Lipoprotein</fullName>
    </recommendedName>
</protein>
<keyword evidence="1" id="KW-0732">Signal</keyword>
<dbReference type="Proteomes" id="UP000655523">
    <property type="component" value="Unassembled WGS sequence"/>
</dbReference>
<dbReference type="RefSeq" id="WP_172162849.1">
    <property type="nucleotide sequence ID" value="NZ_WOEZ01000044.1"/>
</dbReference>
<dbReference type="PROSITE" id="PS51257">
    <property type="entry name" value="PROKAR_LIPOPROTEIN"/>
    <property type="match status" value="1"/>
</dbReference>
<evidence type="ECO:0000313" key="4">
    <source>
        <dbReference type="Proteomes" id="UP000655523"/>
    </source>
</evidence>
<accession>A0A972NK79</accession>
<proteinExistence type="predicted"/>
<dbReference type="AlphaFoldDB" id="A0A972NK79"/>
<dbReference type="EMBL" id="WOEZ01000245">
    <property type="protein sequence ID" value="NPT60920.1"/>
    <property type="molecule type" value="Genomic_DNA"/>
</dbReference>
<feature type="chain" id="PRO_5044697410" description="Lipoprotein" evidence="1">
    <location>
        <begin position="24"/>
        <end position="145"/>
    </location>
</feature>
<comment type="caution">
    <text evidence="2">The sequence shown here is derived from an EMBL/GenBank/DDBJ whole genome shotgun (WGS) entry which is preliminary data.</text>
</comment>
<organism evidence="2 4">
    <name type="scientific">Paraburkholderia elongata</name>
    <dbReference type="NCBI Taxonomy" id="2675747"/>
    <lineage>
        <taxon>Bacteria</taxon>
        <taxon>Pseudomonadati</taxon>
        <taxon>Pseudomonadota</taxon>
        <taxon>Betaproteobacteria</taxon>
        <taxon>Burkholderiales</taxon>
        <taxon>Burkholderiaceae</taxon>
        <taxon>Paraburkholderia</taxon>
    </lineage>
</organism>
<sequence>MRVVQAGSLAALAVSMILGIASCTENIDTPPIVSATGYRNGRPVPLEQKQILALSRWIDAHRTGWKALMETPPLPSVGVEVNYADGRDGSFEVWLNPRGGDGVVYHYIYDHAPGAKVVAPVKQHLSAQDVRAFRAIANEEAPATR</sequence>
<keyword evidence="4" id="KW-1185">Reference proteome</keyword>
<dbReference type="EMBL" id="WOEZ01000044">
    <property type="protein sequence ID" value="NPT54891.1"/>
    <property type="molecule type" value="Genomic_DNA"/>
</dbReference>
<gene>
    <name evidence="2" type="ORF">GNZ13_09770</name>
    <name evidence="3" type="ORF">GNZ13_41855</name>
</gene>
<evidence type="ECO:0008006" key="5">
    <source>
        <dbReference type="Google" id="ProtNLM"/>
    </source>
</evidence>
<evidence type="ECO:0000313" key="2">
    <source>
        <dbReference type="EMBL" id="NPT54891.1"/>
    </source>
</evidence>
<name>A0A972NK79_9BURK</name>
<evidence type="ECO:0000313" key="3">
    <source>
        <dbReference type="EMBL" id="NPT60920.1"/>
    </source>
</evidence>
<evidence type="ECO:0000256" key="1">
    <source>
        <dbReference type="SAM" id="SignalP"/>
    </source>
</evidence>
<reference evidence="2 4" key="1">
    <citation type="submission" date="2019-11" db="EMBL/GenBank/DDBJ databases">
        <title>Metabolism of dissolved organic matter in forest soils.</title>
        <authorList>
            <person name="Cyle K.T."/>
            <person name="Wilhelm R.C."/>
            <person name="Martinez C.E."/>
        </authorList>
    </citation>
    <scope>NUCLEOTIDE SEQUENCE [LARGE SCALE GENOMIC DNA]</scope>
    <source>
        <strain evidence="2 4">5N</strain>
    </source>
</reference>